<keyword evidence="3" id="KW-1185">Reference proteome</keyword>
<dbReference type="InterPro" id="IPR029063">
    <property type="entry name" value="SAM-dependent_MTases_sf"/>
</dbReference>
<dbReference type="KEGG" id="pfy:PFICI_02656"/>
<dbReference type="GeneID" id="19267669"/>
<gene>
    <name evidence="2" type="ORF">PFICI_02656</name>
</gene>
<dbReference type="Pfam" id="PF10294">
    <property type="entry name" value="Methyltransf_16"/>
    <property type="match status" value="1"/>
</dbReference>
<organism evidence="2 3">
    <name type="scientific">Pestalotiopsis fici (strain W106-1 / CGMCC3.15140)</name>
    <dbReference type="NCBI Taxonomy" id="1229662"/>
    <lineage>
        <taxon>Eukaryota</taxon>
        <taxon>Fungi</taxon>
        <taxon>Dikarya</taxon>
        <taxon>Ascomycota</taxon>
        <taxon>Pezizomycotina</taxon>
        <taxon>Sordariomycetes</taxon>
        <taxon>Xylariomycetidae</taxon>
        <taxon>Amphisphaeriales</taxon>
        <taxon>Sporocadaceae</taxon>
        <taxon>Pestalotiopsis</taxon>
    </lineage>
</organism>
<accession>W3XHC9</accession>
<dbReference type="GO" id="GO:0008757">
    <property type="term" value="F:S-adenosylmethionine-dependent methyltransferase activity"/>
    <property type="evidence" value="ECO:0007669"/>
    <property type="project" value="UniProtKB-ARBA"/>
</dbReference>
<reference evidence="3" key="1">
    <citation type="journal article" date="2015" name="BMC Genomics">
        <title>Genomic and transcriptomic analysis of the endophytic fungus Pestalotiopsis fici reveals its lifestyle and high potential for synthesis of natural products.</title>
        <authorList>
            <person name="Wang X."/>
            <person name="Zhang X."/>
            <person name="Liu L."/>
            <person name="Xiang M."/>
            <person name="Wang W."/>
            <person name="Sun X."/>
            <person name="Che Y."/>
            <person name="Guo L."/>
            <person name="Liu G."/>
            <person name="Guo L."/>
            <person name="Wang C."/>
            <person name="Yin W.B."/>
            <person name="Stadler M."/>
            <person name="Zhang X."/>
            <person name="Liu X."/>
        </authorList>
    </citation>
    <scope>NUCLEOTIDE SEQUENCE [LARGE SCALE GENOMIC DNA]</scope>
    <source>
        <strain evidence="3">W106-1 / CGMCC3.15140</strain>
    </source>
</reference>
<dbReference type="STRING" id="1229662.W3XHC9"/>
<evidence type="ECO:0000256" key="1">
    <source>
        <dbReference type="SAM" id="MobiDB-lite"/>
    </source>
</evidence>
<feature type="region of interest" description="Disordered" evidence="1">
    <location>
        <begin position="405"/>
        <end position="438"/>
    </location>
</feature>
<dbReference type="HOGENOM" id="CLU_036731_0_0_1"/>
<proteinExistence type="predicted"/>
<dbReference type="OMA" id="LYENLDW"/>
<dbReference type="InterPro" id="IPR019410">
    <property type="entry name" value="Methyltransf_16"/>
</dbReference>
<evidence type="ECO:0000313" key="3">
    <source>
        <dbReference type="Proteomes" id="UP000030651"/>
    </source>
</evidence>
<dbReference type="Gene3D" id="3.40.50.150">
    <property type="entry name" value="Vaccinia Virus protein VP39"/>
    <property type="match status" value="1"/>
</dbReference>
<dbReference type="Proteomes" id="UP000030651">
    <property type="component" value="Unassembled WGS sequence"/>
</dbReference>
<dbReference type="EMBL" id="KI912110">
    <property type="protein sequence ID" value="ETS84631.1"/>
    <property type="molecule type" value="Genomic_DNA"/>
</dbReference>
<sequence length="438" mass="48076">MHYIRLLRPASVNASNPKSPRLSLTLTITTDLGDTFLAPDSPVKILFTPKLQASSDGVTTVQPVQPVNGPAIWKDGMRVLKVKLPWKKAWSHGRINLCIEGLVSSGNDSISSRDLQMSLPWRRKQFAKSNPGLIAPLTVELDEGRGSDVAVREFIYNFPESDDVPTMFLNLEEEIGESIARHIWDAGLVTAALLLDGCRVEQNESESDHIIPITRKSPNVLELGSGVGILGVALGMAIRPMASAQGIELEKATVLLTDLPEAEERARANVERYQVGAHAHSQPAEILYENLDWDDGSKGKFGPLVLSRCWDCIVLSDCTYNVDSFPVLVETLSALHAHNQKYSSKHDDITAGSPTTKVILSTKPRHDSEKALFGMLQGAGWKHHLFKSIPLPRLGDETETVEIYSIEKGPGSETTGSKKRRSDDAAQETEKKFAKIDS</sequence>
<feature type="compositionally biased region" description="Basic and acidic residues" evidence="1">
    <location>
        <begin position="421"/>
        <end position="438"/>
    </location>
</feature>
<dbReference type="AlphaFoldDB" id="W3XHC9"/>
<evidence type="ECO:0000313" key="2">
    <source>
        <dbReference type="EMBL" id="ETS84631.1"/>
    </source>
</evidence>
<dbReference type="eggNOG" id="KOG2793">
    <property type="taxonomic scope" value="Eukaryota"/>
</dbReference>
<protein>
    <submittedName>
        <fullName evidence="2">Uncharacterized protein</fullName>
    </submittedName>
</protein>
<dbReference type="PANTHER" id="PTHR14614:SF132">
    <property type="entry name" value="PROTEIN-LYSINE METHYLTRANSFERASE C42C1.13"/>
    <property type="match status" value="1"/>
</dbReference>
<dbReference type="PANTHER" id="PTHR14614">
    <property type="entry name" value="HEPATOCELLULAR CARCINOMA-ASSOCIATED ANTIGEN"/>
    <property type="match status" value="1"/>
</dbReference>
<dbReference type="InParanoid" id="W3XHC9"/>
<dbReference type="OrthoDB" id="413520at2759"/>
<dbReference type="GO" id="GO:0005829">
    <property type="term" value="C:cytosol"/>
    <property type="evidence" value="ECO:0007669"/>
    <property type="project" value="TreeGrafter"/>
</dbReference>
<name>W3XHC9_PESFW</name>
<dbReference type="RefSeq" id="XP_007829428.1">
    <property type="nucleotide sequence ID" value="XM_007831237.1"/>
</dbReference>
<dbReference type="SUPFAM" id="SSF53335">
    <property type="entry name" value="S-adenosyl-L-methionine-dependent methyltransferases"/>
    <property type="match status" value="1"/>
</dbReference>